<dbReference type="EMBL" id="JYDJ01000350">
    <property type="protein sequence ID" value="KRX36659.1"/>
    <property type="molecule type" value="Genomic_DNA"/>
</dbReference>
<evidence type="ECO:0000313" key="2">
    <source>
        <dbReference type="Proteomes" id="UP000055048"/>
    </source>
</evidence>
<comment type="caution">
    <text evidence="1">The sequence shown here is derived from an EMBL/GenBank/DDBJ whole genome shotgun (WGS) entry which is preliminary data.</text>
</comment>
<protein>
    <submittedName>
        <fullName evidence="1">Retrovirus-related Pol polyprotein from transposon</fullName>
    </submittedName>
</protein>
<accession>A0A0V0TDM6</accession>
<dbReference type="InterPro" id="IPR036397">
    <property type="entry name" value="RNaseH_sf"/>
</dbReference>
<proteinExistence type="predicted"/>
<gene>
    <name evidence="1" type="primary">POL</name>
    <name evidence="1" type="ORF">T05_11022</name>
</gene>
<organism evidence="1 2">
    <name type="scientific">Trichinella murrelli</name>
    <dbReference type="NCBI Taxonomy" id="144512"/>
    <lineage>
        <taxon>Eukaryota</taxon>
        <taxon>Metazoa</taxon>
        <taxon>Ecdysozoa</taxon>
        <taxon>Nematoda</taxon>
        <taxon>Enoplea</taxon>
        <taxon>Dorylaimia</taxon>
        <taxon>Trichinellida</taxon>
        <taxon>Trichinellidae</taxon>
        <taxon>Trichinella</taxon>
    </lineage>
</organism>
<evidence type="ECO:0000313" key="1">
    <source>
        <dbReference type="EMBL" id="KRX36659.1"/>
    </source>
</evidence>
<dbReference type="InterPro" id="IPR012337">
    <property type="entry name" value="RNaseH-like_sf"/>
</dbReference>
<dbReference type="OrthoDB" id="5832112at2759"/>
<reference evidence="1 2" key="1">
    <citation type="submission" date="2015-01" db="EMBL/GenBank/DDBJ databases">
        <title>Evolution of Trichinella species and genotypes.</title>
        <authorList>
            <person name="Korhonen P.K."/>
            <person name="Edoardo P."/>
            <person name="Giuseppe L.R."/>
            <person name="Gasser R.B."/>
        </authorList>
    </citation>
    <scope>NUCLEOTIDE SEQUENCE [LARGE SCALE GENOMIC DNA]</scope>
    <source>
        <strain evidence="1">ISS417</strain>
    </source>
</reference>
<dbReference type="Proteomes" id="UP000055048">
    <property type="component" value="Unassembled WGS sequence"/>
</dbReference>
<sequence length="62" mass="6963">MVARYPLQRIGMDILGPLEKTSSGNRCVLVLMDNFYKWTAAFPLANMEANTVAKVLVEKYIA</sequence>
<keyword evidence="2" id="KW-1185">Reference proteome</keyword>
<dbReference type="AlphaFoldDB" id="A0A0V0TDM6"/>
<dbReference type="SUPFAM" id="SSF53098">
    <property type="entry name" value="Ribonuclease H-like"/>
    <property type="match status" value="1"/>
</dbReference>
<dbReference type="Gene3D" id="3.30.420.10">
    <property type="entry name" value="Ribonuclease H-like superfamily/Ribonuclease H"/>
    <property type="match status" value="1"/>
</dbReference>
<name>A0A0V0TDM6_9BILA</name>
<dbReference type="GO" id="GO:0003676">
    <property type="term" value="F:nucleic acid binding"/>
    <property type="evidence" value="ECO:0007669"/>
    <property type="project" value="InterPro"/>
</dbReference>